<reference evidence="2" key="2">
    <citation type="submission" date="2020-09" db="EMBL/GenBank/DDBJ databases">
        <authorList>
            <person name="Sun Q."/>
            <person name="Zhou Y."/>
        </authorList>
    </citation>
    <scope>NUCLEOTIDE SEQUENCE</scope>
    <source>
        <strain evidence="2">CGMCC 4.7201</strain>
    </source>
</reference>
<proteinExistence type="predicted"/>
<name>A0A917ZSL8_9ACTN</name>
<evidence type="ECO:0000313" key="2">
    <source>
        <dbReference type="EMBL" id="GGO92818.1"/>
    </source>
</evidence>
<evidence type="ECO:0000256" key="1">
    <source>
        <dbReference type="SAM" id="MobiDB-lite"/>
    </source>
</evidence>
<feature type="compositionally biased region" description="Low complexity" evidence="1">
    <location>
        <begin position="112"/>
        <end position="138"/>
    </location>
</feature>
<evidence type="ECO:0000313" key="3">
    <source>
        <dbReference type="Proteomes" id="UP000641932"/>
    </source>
</evidence>
<protein>
    <recommendedName>
        <fullName evidence="4">Hydrogenase expression protein HypF</fullName>
    </recommendedName>
</protein>
<organism evidence="2 3">
    <name type="scientific">Wenjunlia tyrosinilytica</name>
    <dbReference type="NCBI Taxonomy" id="1544741"/>
    <lineage>
        <taxon>Bacteria</taxon>
        <taxon>Bacillati</taxon>
        <taxon>Actinomycetota</taxon>
        <taxon>Actinomycetes</taxon>
        <taxon>Kitasatosporales</taxon>
        <taxon>Streptomycetaceae</taxon>
        <taxon>Wenjunlia</taxon>
    </lineage>
</organism>
<feature type="compositionally biased region" description="Basic and acidic residues" evidence="1">
    <location>
        <begin position="189"/>
        <end position="198"/>
    </location>
</feature>
<gene>
    <name evidence="2" type="ORF">GCM10012280_43860</name>
</gene>
<evidence type="ECO:0008006" key="4">
    <source>
        <dbReference type="Google" id="ProtNLM"/>
    </source>
</evidence>
<feature type="region of interest" description="Disordered" evidence="1">
    <location>
        <begin position="61"/>
        <end position="308"/>
    </location>
</feature>
<feature type="compositionally biased region" description="Basic and acidic residues" evidence="1">
    <location>
        <begin position="233"/>
        <end position="246"/>
    </location>
</feature>
<feature type="compositionally biased region" description="Low complexity" evidence="1">
    <location>
        <begin position="173"/>
        <end position="184"/>
    </location>
</feature>
<dbReference type="Proteomes" id="UP000641932">
    <property type="component" value="Unassembled WGS sequence"/>
</dbReference>
<comment type="caution">
    <text evidence="2">The sequence shown here is derived from an EMBL/GenBank/DDBJ whole genome shotgun (WGS) entry which is preliminary data.</text>
</comment>
<sequence>MPGDQAQDVTHVQNRPTTGPRHAAPKKALLTRLQIPAGKAIAIAAMPTAVLMGMGLTPRLAQADETPGKNSFKPGPCVTASDSPSPSAQAKDAKDGKDAESTKDSNDGKGGASASPSHSSKPGKSPTHSPKPGKSPTSVDPSADGPGDDNSKPEPKPSQSTTPAPQESEHGGILDPILDPLGDILTGGHSDDGAKPEPSDSATPTPSATPSKPGSEGKPGGGGDGGTTGPKADATKPSDDADKPGGSDDDAPGKPRPKNSASPSPSASASPSEDASPTPDPDGKTPYPCPEEGHVKGDNEQTPNILPKDPWTLKASRLGLHGLKYDGVVNVRTSAGTTKQALKFRASGIDIGDLHQLVDGPLGVTMHIEARSGSTSTIRGGEVTMYTEKLSGKLLGIIPITFTPESPPPLTLPELFFTDVTVVQAGQFGGNLTVPGLHGYSTK</sequence>
<dbReference type="AlphaFoldDB" id="A0A917ZSL8"/>
<feature type="compositionally biased region" description="Polar residues" evidence="1">
    <location>
        <begin position="7"/>
        <end position="17"/>
    </location>
</feature>
<reference evidence="2" key="1">
    <citation type="journal article" date="2014" name="Int. J. Syst. Evol. Microbiol.">
        <title>Complete genome sequence of Corynebacterium casei LMG S-19264T (=DSM 44701T), isolated from a smear-ripened cheese.</title>
        <authorList>
            <consortium name="US DOE Joint Genome Institute (JGI-PGF)"/>
            <person name="Walter F."/>
            <person name="Albersmeier A."/>
            <person name="Kalinowski J."/>
            <person name="Ruckert C."/>
        </authorList>
    </citation>
    <scope>NUCLEOTIDE SEQUENCE</scope>
    <source>
        <strain evidence="2">CGMCC 4.7201</strain>
    </source>
</reference>
<feature type="region of interest" description="Disordered" evidence="1">
    <location>
        <begin position="1"/>
        <end position="27"/>
    </location>
</feature>
<feature type="compositionally biased region" description="Basic and acidic residues" evidence="1">
    <location>
        <begin position="91"/>
        <end position="107"/>
    </location>
</feature>
<keyword evidence="3" id="KW-1185">Reference proteome</keyword>
<feature type="compositionally biased region" description="Low complexity" evidence="1">
    <location>
        <begin position="260"/>
        <end position="277"/>
    </location>
</feature>
<accession>A0A917ZSL8</accession>
<feature type="compositionally biased region" description="Low complexity" evidence="1">
    <location>
        <begin position="199"/>
        <end position="216"/>
    </location>
</feature>
<dbReference type="EMBL" id="BMMS01000019">
    <property type="protein sequence ID" value="GGO92818.1"/>
    <property type="molecule type" value="Genomic_DNA"/>
</dbReference>
<feature type="compositionally biased region" description="Gly residues" evidence="1">
    <location>
        <begin position="217"/>
        <end position="228"/>
    </location>
</feature>